<keyword evidence="2" id="KW-1185">Reference proteome</keyword>
<accession>A0A8T0SJQ9</accession>
<reference evidence="1 2" key="1">
    <citation type="submission" date="2020-05" db="EMBL/GenBank/DDBJ databases">
        <title>WGS assembly of Panicum virgatum.</title>
        <authorList>
            <person name="Lovell J.T."/>
            <person name="Jenkins J."/>
            <person name="Shu S."/>
            <person name="Juenger T.E."/>
            <person name="Schmutz J."/>
        </authorList>
    </citation>
    <scope>NUCLEOTIDE SEQUENCE [LARGE SCALE GENOMIC DNA]</scope>
    <source>
        <strain evidence="2">cv. AP13</strain>
    </source>
</reference>
<protein>
    <submittedName>
        <fullName evidence="1">Uncharacterized protein</fullName>
    </submittedName>
</protein>
<organism evidence="1 2">
    <name type="scientific">Panicum virgatum</name>
    <name type="common">Blackwell switchgrass</name>
    <dbReference type="NCBI Taxonomy" id="38727"/>
    <lineage>
        <taxon>Eukaryota</taxon>
        <taxon>Viridiplantae</taxon>
        <taxon>Streptophyta</taxon>
        <taxon>Embryophyta</taxon>
        <taxon>Tracheophyta</taxon>
        <taxon>Spermatophyta</taxon>
        <taxon>Magnoliopsida</taxon>
        <taxon>Liliopsida</taxon>
        <taxon>Poales</taxon>
        <taxon>Poaceae</taxon>
        <taxon>PACMAD clade</taxon>
        <taxon>Panicoideae</taxon>
        <taxon>Panicodae</taxon>
        <taxon>Paniceae</taxon>
        <taxon>Panicinae</taxon>
        <taxon>Panicum</taxon>
        <taxon>Panicum sect. Hiantes</taxon>
    </lineage>
</organism>
<evidence type="ECO:0000313" key="2">
    <source>
        <dbReference type="Proteomes" id="UP000823388"/>
    </source>
</evidence>
<proteinExistence type="predicted"/>
<gene>
    <name evidence="1" type="ORF">PVAP13_5KG137700</name>
</gene>
<evidence type="ECO:0000313" key="1">
    <source>
        <dbReference type="EMBL" id="KAG2596539.1"/>
    </source>
</evidence>
<sequence length="119" mass="14491">MELMTLKALHVLDRVQTCLIIRDFSLCQWDNFAWKGHLDYDVTACQLKVIQIKVLFFSSIIIKTLRNCLNGDYVTLACFFNMEKMIDLRLLLWHHHRRMDYYVMIQYLMVKRGWRRLFL</sequence>
<dbReference type="EMBL" id="CM029045">
    <property type="protein sequence ID" value="KAG2596539.1"/>
    <property type="molecule type" value="Genomic_DNA"/>
</dbReference>
<name>A0A8T0SJQ9_PANVG</name>
<dbReference type="Proteomes" id="UP000823388">
    <property type="component" value="Chromosome 5K"/>
</dbReference>
<dbReference type="AlphaFoldDB" id="A0A8T0SJQ9"/>
<comment type="caution">
    <text evidence="1">The sequence shown here is derived from an EMBL/GenBank/DDBJ whole genome shotgun (WGS) entry which is preliminary data.</text>
</comment>